<evidence type="ECO:0000313" key="2">
    <source>
        <dbReference type="EMBL" id="KXG46110.1"/>
    </source>
</evidence>
<dbReference type="InterPro" id="IPR049192">
    <property type="entry name" value="DUF4246_C"/>
</dbReference>
<dbReference type="PANTHER" id="PTHR33119">
    <property type="entry name" value="IFI3P"/>
    <property type="match status" value="1"/>
</dbReference>
<dbReference type="Proteomes" id="UP000070168">
    <property type="component" value="Unassembled WGS sequence"/>
</dbReference>
<gene>
    <name evidence="2" type="ORF">PGRI_049660</name>
</gene>
<dbReference type="OrthoDB" id="4360359at2759"/>
<proteinExistence type="predicted"/>
<feature type="domain" description="DUF4246" evidence="1">
    <location>
        <begin position="42"/>
        <end position="206"/>
    </location>
</feature>
<dbReference type="AlphaFoldDB" id="A0A135LB86"/>
<reference evidence="2 3" key="1">
    <citation type="journal article" date="2016" name="BMC Genomics">
        <title>Genome sequencing and secondary metabolism of the postharvest pathogen Penicillium griseofulvum.</title>
        <authorList>
            <person name="Banani H."/>
            <person name="Marcet-Houben M."/>
            <person name="Ballester A.R."/>
            <person name="Abbruscato P."/>
            <person name="Gonzalez-Candelas L."/>
            <person name="Gabaldon T."/>
            <person name="Spadaro D."/>
        </authorList>
    </citation>
    <scope>NUCLEOTIDE SEQUENCE [LARGE SCALE GENOMIC DNA]</scope>
    <source>
        <strain evidence="2 3">PG3</strain>
    </source>
</reference>
<protein>
    <recommendedName>
        <fullName evidence="1">DUF4246 domain-containing protein</fullName>
    </recommendedName>
</protein>
<keyword evidence="3" id="KW-1185">Reference proteome</keyword>
<dbReference type="RefSeq" id="XP_040644646.1">
    <property type="nucleotide sequence ID" value="XM_040792679.1"/>
</dbReference>
<sequence length="209" mass="23627">MVAVVNQLTDRPEGHVDIINDQLVADWRKEIFATTPLMSKMVWTWCVKELRHKAVYFRENQQVRVLDTGFYVCKLDTTALSALAGAFGRLASFLLEQELEQGGQYSQSSQVSNLVDPLLFPLVYGRSLVLGDRGKVDLHNMLGSYNDAAVAPKHFDGRFDSDIVQKSIEKYNYAPEGVSCESPRLYRWSSNYQCLPCEVGFLEESGTEM</sequence>
<dbReference type="InterPro" id="IPR025340">
    <property type="entry name" value="DUF4246"/>
</dbReference>
<organism evidence="2 3">
    <name type="scientific">Penicillium patulum</name>
    <name type="common">Penicillium griseofulvum</name>
    <dbReference type="NCBI Taxonomy" id="5078"/>
    <lineage>
        <taxon>Eukaryota</taxon>
        <taxon>Fungi</taxon>
        <taxon>Dikarya</taxon>
        <taxon>Ascomycota</taxon>
        <taxon>Pezizomycotina</taxon>
        <taxon>Eurotiomycetes</taxon>
        <taxon>Eurotiomycetidae</taxon>
        <taxon>Eurotiales</taxon>
        <taxon>Aspergillaceae</taxon>
        <taxon>Penicillium</taxon>
    </lineage>
</organism>
<evidence type="ECO:0000313" key="3">
    <source>
        <dbReference type="Proteomes" id="UP000070168"/>
    </source>
</evidence>
<dbReference type="Pfam" id="PF14033">
    <property type="entry name" value="DUF4246"/>
    <property type="match status" value="1"/>
</dbReference>
<dbReference type="OMA" id="IWHEMAM"/>
<comment type="caution">
    <text evidence="2">The sequence shown here is derived from an EMBL/GenBank/DDBJ whole genome shotgun (WGS) entry which is preliminary data.</text>
</comment>
<name>A0A135LB86_PENPA</name>
<dbReference type="GeneID" id="63707979"/>
<evidence type="ECO:0000259" key="1">
    <source>
        <dbReference type="Pfam" id="PF14033"/>
    </source>
</evidence>
<dbReference type="PANTHER" id="PTHR33119:SF1">
    <property type="entry name" value="FE2OG DIOXYGENASE DOMAIN-CONTAINING PROTEIN"/>
    <property type="match status" value="1"/>
</dbReference>
<accession>A0A135LB86</accession>
<dbReference type="STRING" id="5078.A0A135LB86"/>
<dbReference type="EMBL" id="LHQR01000069">
    <property type="protein sequence ID" value="KXG46110.1"/>
    <property type="molecule type" value="Genomic_DNA"/>
</dbReference>